<feature type="signal peptide" evidence="1">
    <location>
        <begin position="1"/>
        <end position="19"/>
    </location>
</feature>
<gene>
    <name evidence="2" type="ORF">NA57DRAFT_53126</name>
</gene>
<comment type="caution">
    <text evidence="2">The sequence shown here is derived from an EMBL/GenBank/DDBJ whole genome shotgun (WGS) entry which is preliminary data.</text>
</comment>
<protein>
    <submittedName>
        <fullName evidence="2">Uncharacterized protein</fullName>
    </submittedName>
</protein>
<keyword evidence="3" id="KW-1185">Reference proteome</keyword>
<sequence length="181" mass="19388">MGKLSLLVAAGAFALQATACNLIYSASHTFYGWPDNDPASAQTAYDCGRNYTAGGSGTFDDPLTFASAPGEFDPCEVIYSPYVMKYLRMEDTCAQCTTDWNGGNGGFPHIDVWVGNSYGGGGDDQVSCEVELTPQAQSQGLVRYPWDGHTVNSGELYDLDSVTCYPGNLNTGYSIDDYANC</sequence>
<dbReference type="EMBL" id="ML978122">
    <property type="protein sequence ID" value="KAF2103611.1"/>
    <property type="molecule type" value="Genomic_DNA"/>
</dbReference>
<dbReference type="Proteomes" id="UP000799772">
    <property type="component" value="Unassembled WGS sequence"/>
</dbReference>
<keyword evidence="1" id="KW-0732">Signal</keyword>
<organism evidence="2 3">
    <name type="scientific">Rhizodiscina lignyota</name>
    <dbReference type="NCBI Taxonomy" id="1504668"/>
    <lineage>
        <taxon>Eukaryota</taxon>
        <taxon>Fungi</taxon>
        <taxon>Dikarya</taxon>
        <taxon>Ascomycota</taxon>
        <taxon>Pezizomycotina</taxon>
        <taxon>Dothideomycetes</taxon>
        <taxon>Pleosporomycetidae</taxon>
        <taxon>Aulographales</taxon>
        <taxon>Rhizodiscinaceae</taxon>
        <taxon>Rhizodiscina</taxon>
    </lineage>
</organism>
<name>A0A9P4IL97_9PEZI</name>
<dbReference type="OrthoDB" id="5332384at2759"/>
<feature type="chain" id="PRO_5040487526" evidence="1">
    <location>
        <begin position="20"/>
        <end position="181"/>
    </location>
</feature>
<accession>A0A9P4IL97</accession>
<dbReference type="AlphaFoldDB" id="A0A9P4IL97"/>
<reference evidence="2" key="1">
    <citation type="journal article" date="2020" name="Stud. Mycol.">
        <title>101 Dothideomycetes genomes: a test case for predicting lifestyles and emergence of pathogens.</title>
        <authorList>
            <person name="Haridas S."/>
            <person name="Albert R."/>
            <person name="Binder M."/>
            <person name="Bloem J."/>
            <person name="Labutti K."/>
            <person name="Salamov A."/>
            <person name="Andreopoulos B."/>
            <person name="Baker S."/>
            <person name="Barry K."/>
            <person name="Bills G."/>
            <person name="Bluhm B."/>
            <person name="Cannon C."/>
            <person name="Castanera R."/>
            <person name="Culley D."/>
            <person name="Daum C."/>
            <person name="Ezra D."/>
            <person name="Gonzalez J."/>
            <person name="Henrissat B."/>
            <person name="Kuo A."/>
            <person name="Liang C."/>
            <person name="Lipzen A."/>
            <person name="Lutzoni F."/>
            <person name="Magnuson J."/>
            <person name="Mondo S."/>
            <person name="Nolan M."/>
            <person name="Ohm R."/>
            <person name="Pangilinan J."/>
            <person name="Park H.-J."/>
            <person name="Ramirez L."/>
            <person name="Alfaro M."/>
            <person name="Sun H."/>
            <person name="Tritt A."/>
            <person name="Yoshinaga Y."/>
            <person name="Zwiers L.-H."/>
            <person name="Turgeon B."/>
            <person name="Goodwin S."/>
            <person name="Spatafora J."/>
            <person name="Crous P."/>
            <person name="Grigoriev I."/>
        </authorList>
    </citation>
    <scope>NUCLEOTIDE SEQUENCE</scope>
    <source>
        <strain evidence="2">CBS 133067</strain>
    </source>
</reference>
<evidence type="ECO:0000256" key="1">
    <source>
        <dbReference type="SAM" id="SignalP"/>
    </source>
</evidence>
<proteinExistence type="predicted"/>
<evidence type="ECO:0000313" key="3">
    <source>
        <dbReference type="Proteomes" id="UP000799772"/>
    </source>
</evidence>
<evidence type="ECO:0000313" key="2">
    <source>
        <dbReference type="EMBL" id="KAF2103611.1"/>
    </source>
</evidence>